<protein>
    <recommendedName>
        <fullName evidence="4">Flagellar hook protein FlgE</fullName>
    </recommendedName>
</protein>
<keyword evidence="8" id="KW-0966">Cell projection</keyword>
<name>A0A2G3E405_9FIRM</name>
<feature type="domain" description="Flagellar basal-body/hook protein C-terminal" evidence="6">
    <location>
        <begin position="447"/>
        <end position="490"/>
    </location>
</feature>
<accession>A0A2G3E405</accession>
<comment type="caution">
    <text evidence="8">The sequence shown here is derived from an EMBL/GenBank/DDBJ whole genome shotgun (WGS) entry which is preliminary data.</text>
</comment>
<reference evidence="8 9" key="2">
    <citation type="submission" date="2017-10" db="EMBL/GenBank/DDBJ databases">
        <authorList>
            <person name="Banno H."/>
            <person name="Chua N.-H."/>
        </authorList>
    </citation>
    <scope>NUCLEOTIDE SEQUENCE [LARGE SCALE GENOMIC DNA]</scope>
    <source>
        <strain evidence="8 9">JK623</strain>
    </source>
</reference>
<evidence type="ECO:0000259" key="6">
    <source>
        <dbReference type="Pfam" id="PF06429"/>
    </source>
</evidence>
<keyword evidence="8" id="KW-0969">Cilium</keyword>
<keyword evidence="9" id="KW-1185">Reference proteome</keyword>
<evidence type="ECO:0000256" key="1">
    <source>
        <dbReference type="ARBA" id="ARBA00004117"/>
    </source>
</evidence>
<evidence type="ECO:0000259" key="7">
    <source>
        <dbReference type="Pfam" id="PF22692"/>
    </source>
</evidence>
<keyword evidence="8" id="KW-0282">Flagellum</keyword>
<dbReference type="Proteomes" id="UP000224563">
    <property type="component" value="Unassembled WGS sequence"/>
</dbReference>
<comment type="similarity">
    <text evidence="2 4">Belongs to the flagella basal body rod proteins family.</text>
</comment>
<dbReference type="PANTHER" id="PTHR30435">
    <property type="entry name" value="FLAGELLAR PROTEIN"/>
    <property type="match status" value="1"/>
</dbReference>
<comment type="subcellular location">
    <subcellularLocation>
        <location evidence="1 4">Bacterial flagellum basal body</location>
    </subcellularLocation>
</comment>
<keyword evidence="3 4" id="KW-0975">Bacterial flagellum</keyword>
<sequence length="492" mass="52143">MMRSLYSAVSGLKTHQTRMDVIGNNIANVNTEAFKASSVTFSEIMYQTTSGATSGNGATGVGGTNAHQIGLGVATGSTTISIETAGAAESTGNPFDLKLSDAQSTNFFIVSDGTNTMFTRAGSFYVDGNGYLCMSSTGYTLQGWQVDETTGDIRKDIVSPLQVMSPENSTSAPEATTKAYMSGVLDKNDTNVTGSGYVVTLGIYDDLGYSYTAKFNVVPHYDNGNAIDGQYVITLEDIIDSDSKSILEGLSQDDINTLFGTAIDGNGDGAQDEKFGYIMTYDQNKGTFINISGVGVDNDTTANLISEQLLTLSNLTTLFTTNFDDNDPNRRVYSNFRDISVDFSRTMNYDNSGTSTLKAVKGDTKGDGAGKKLGALTGLSVDANGKIYGSYDNGNTVLLCQIAAAQFANASGLEKVGDNCYQTTLNSGEFDGIGIDISADGSSISTGQLEMSNVDLSGEFTSMIVTQRGFQANSRVITTSDTLLEELINLKR</sequence>
<feature type="domain" description="Flagellar hook protein FlgE/F/G-like D1" evidence="7">
    <location>
        <begin position="106"/>
        <end position="156"/>
    </location>
</feature>
<dbReference type="Pfam" id="PF06429">
    <property type="entry name" value="Flg_bbr_C"/>
    <property type="match status" value="1"/>
</dbReference>
<dbReference type="GO" id="GO:0009425">
    <property type="term" value="C:bacterial-type flagellum basal body"/>
    <property type="evidence" value="ECO:0007669"/>
    <property type="project" value="UniProtKB-SubCell"/>
</dbReference>
<evidence type="ECO:0000256" key="2">
    <source>
        <dbReference type="ARBA" id="ARBA00009677"/>
    </source>
</evidence>
<dbReference type="EMBL" id="PDYG01000030">
    <property type="protein sequence ID" value="PHU37803.1"/>
    <property type="molecule type" value="Genomic_DNA"/>
</dbReference>
<evidence type="ECO:0000256" key="3">
    <source>
        <dbReference type="ARBA" id="ARBA00023143"/>
    </source>
</evidence>
<dbReference type="PROSITE" id="PS00588">
    <property type="entry name" value="FLAGELLA_BB_ROD"/>
    <property type="match status" value="1"/>
</dbReference>
<dbReference type="GO" id="GO:0071978">
    <property type="term" value="P:bacterial-type flagellum-dependent swarming motility"/>
    <property type="evidence" value="ECO:0007669"/>
    <property type="project" value="TreeGrafter"/>
</dbReference>
<dbReference type="GO" id="GO:0005829">
    <property type="term" value="C:cytosol"/>
    <property type="evidence" value="ECO:0007669"/>
    <property type="project" value="TreeGrafter"/>
</dbReference>
<dbReference type="AlphaFoldDB" id="A0A2G3E405"/>
<dbReference type="InterPro" id="IPR053967">
    <property type="entry name" value="LlgE_F_G-like_D1"/>
</dbReference>
<comment type="function">
    <text evidence="4">A flexible structure which links the flagellar filament to the drive apparatus in the basal body.</text>
</comment>
<dbReference type="InterPro" id="IPR020013">
    <property type="entry name" value="Flagellar_FlgE/F/G"/>
</dbReference>
<evidence type="ECO:0000259" key="5">
    <source>
        <dbReference type="Pfam" id="PF00460"/>
    </source>
</evidence>
<reference evidence="8 9" key="1">
    <citation type="submission" date="2017-10" db="EMBL/GenBank/DDBJ databases">
        <title>Resolving the taxonomy of Roseburia spp., Eubacterium rectale and Agathobacter spp. through phylogenomic analysis.</title>
        <authorList>
            <person name="Sheridan P.O."/>
            <person name="Walker A.W."/>
            <person name="Duncan S.H."/>
            <person name="Scott K.P."/>
            <person name="Toole P.W.O."/>
            <person name="Luis P."/>
            <person name="Flint H.J."/>
        </authorList>
    </citation>
    <scope>NUCLEOTIDE SEQUENCE [LARGE SCALE GENOMIC DNA]</scope>
    <source>
        <strain evidence="8 9">JK623</strain>
    </source>
</reference>
<dbReference type="InterPro" id="IPR010930">
    <property type="entry name" value="Flg_bb/hook_C_dom"/>
</dbReference>
<evidence type="ECO:0000313" key="9">
    <source>
        <dbReference type="Proteomes" id="UP000224563"/>
    </source>
</evidence>
<dbReference type="PANTHER" id="PTHR30435:SF1">
    <property type="entry name" value="FLAGELLAR HOOK PROTEIN FLGE"/>
    <property type="match status" value="1"/>
</dbReference>
<dbReference type="InterPro" id="IPR019776">
    <property type="entry name" value="Flagellar_basal_body_rod_CS"/>
</dbReference>
<gene>
    <name evidence="8" type="ORF">CSX02_06275</name>
</gene>
<dbReference type="InterPro" id="IPR001444">
    <property type="entry name" value="Flag_bb_rod_N"/>
</dbReference>
<dbReference type="RefSeq" id="WP_031545731.1">
    <property type="nucleotide sequence ID" value="NZ_JANSWH010000099.1"/>
</dbReference>
<dbReference type="GO" id="GO:0009424">
    <property type="term" value="C:bacterial-type flagellum hook"/>
    <property type="evidence" value="ECO:0007669"/>
    <property type="project" value="TreeGrafter"/>
</dbReference>
<dbReference type="InterPro" id="IPR037925">
    <property type="entry name" value="FlgE/F/G-like"/>
</dbReference>
<evidence type="ECO:0000313" key="8">
    <source>
        <dbReference type="EMBL" id="PHU37803.1"/>
    </source>
</evidence>
<evidence type="ECO:0000256" key="4">
    <source>
        <dbReference type="RuleBase" id="RU362116"/>
    </source>
</evidence>
<dbReference type="Pfam" id="PF00460">
    <property type="entry name" value="Flg_bb_rod"/>
    <property type="match status" value="1"/>
</dbReference>
<organism evidence="8 9">
    <name type="scientific">Agathobacter ruminis</name>
    <dbReference type="NCBI Taxonomy" id="1712665"/>
    <lineage>
        <taxon>Bacteria</taxon>
        <taxon>Bacillati</taxon>
        <taxon>Bacillota</taxon>
        <taxon>Clostridia</taxon>
        <taxon>Lachnospirales</taxon>
        <taxon>Lachnospiraceae</taxon>
        <taxon>Agathobacter</taxon>
    </lineage>
</organism>
<feature type="domain" description="Flagellar basal body rod protein N-terminal" evidence="5">
    <location>
        <begin position="5"/>
        <end position="35"/>
    </location>
</feature>
<dbReference type="Pfam" id="PF22692">
    <property type="entry name" value="LlgE_F_G_D1"/>
    <property type="match status" value="1"/>
</dbReference>
<dbReference type="NCBIfam" id="TIGR03506">
    <property type="entry name" value="FlgEFG_subfam"/>
    <property type="match status" value="1"/>
</dbReference>
<dbReference type="SUPFAM" id="SSF117143">
    <property type="entry name" value="Flagellar hook protein flgE"/>
    <property type="match status" value="1"/>
</dbReference>
<proteinExistence type="inferred from homology"/>